<reference evidence="1 2" key="1">
    <citation type="submission" date="2020-02" db="EMBL/GenBank/DDBJ databases">
        <title>Pseudomonas Putida W5 Complete Genome Assembly.</title>
        <authorList>
            <person name="Yuan Z.-C."/>
            <person name="Shaw G.A."/>
            <person name="Cusano A.D."/>
            <person name="Caddey B.J."/>
            <person name="Weselowski B.J."/>
        </authorList>
    </citation>
    <scope>NUCLEOTIDE SEQUENCE [LARGE SCALE GENOMIC DNA]</scope>
    <source>
        <strain evidence="1 2">W5</strain>
    </source>
</reference>
<dbReference type="PANTHER" id="PTHR34413:SF2">
    <property type="entry name" value="PROPHAGE TAIL FIBER ASSEMBLY PROTEIN HOMOLOG TFAE-RELATED"/>
    <property type="match status" value="1"/>
</dbReference>
<dbReference type="Proteomes" id="UP000464480">
    <property type="component" value="Chromosome"/>
</dbReference>
<gene>
    <name evidence="1" type="ORF">C2H86_20215</name>
</gene>
<name>A0A6I6XLP4_PSEPU</name>
<dbReference type="AlphaFoldDB" id="A0A6I6XLP4"/>
<dbReference type="RefSeq" id="WP_159411760.1">
    <property type="nucleotide sequence ID" value="NZ_CP026115.2"/>
</dbReference>
<dbReference type="Pfam" id="PF02413">
    <property type="entry name" value="Caudo_TAP"/>
    <property type="match status" value="1"/>
</dbReference>
<evidence type="ECO:0000313" key="2">
    <source>
        <dbReference type="Proteomes" id="UP000464480"/>
    </source>
</evidence>
<sequence>MDAPTIYHADPFNWQFCGTGTADPDPVVLGNWLVPARAYLDAPPQAEKGYAVVRNGDQSAWELVEDHRGELFSTVTGEPLLFLQLGPLPVGLAHEPRPGPYHHWDGQAWVLDSAAQQLGLRQEALIQRDERLVLASMRIAPLQDAIDLDRATESELSQLQAWKTYRIELGRIEQQTGFPTDVEWPPSPEDDHLLP</sequence>
<evidence type="ECO:0000313" key="1">
    <source>
        <dbReference type="EMBL" id="QHG66588.1"/>
    </source>
</evidence>
<dbReference type="InterPro" id="IPR051220">
    <property type="entry name" value="TFA_Chaperone"/>
</dbReference>
<proteinExistence type="predicted"/>
<protein>
    <submittedName>
        <fullName evidence="1">Tail fiber assembly protein</fullName>
    </submittedName>
</protein>
<organism evidence="1 2">
    <name type="scientific">Pseudomonas putida</name>
    <name type="common">Arthrobacter siderocapsulatus</name>
    <dbReference type="NCBI Taxonomy" id="303"/>
    <lineage>
        <taxon>Bacteria</taxon>
        <taxon>Pseudomonadati</taxon>
        <taxon>Pseudomonadota</taxon>
        <taxon>Gammaproteobacteria</taxon>
        <taxon>Pseudomonadales</taxon>
        <taxon>Pseudomonadaceae</taxon>
        <taxon>Pseudomonas</taxon>
    </lineage>
</organism>
<accession>A0A6I6XLP4</accession>
<dbReference type="PANTHER" id="PTHR34413">
    <property type="entry name" value="PROPHAGE TAIL FIBER ASSEMBLY PROTEIN HOMOLOG TFAE-RELATED-RELATED"/>
    <property type="match status" value="1"/>
</dbReference>
<dbReference type="InterPro" id="IPR003458">
    <property type="entry name" value="Phage_T4_Gp38_tail_assem"/>
</dbReference>
<dbReference type="EMBL" id="CP026115">
    <property type="protein sequence ID" value="QHG66588.1"/>
    <property type="molecule type" value="Genomic_DNA"/>
</dbReference>